<sequence length="550" mass="63645">MNLLLTLEDEEWNKLVEDTASMFDDLTLKRGYQYYKQGRAELIKMAGEKTVKAEVKGSEPYLVSVDLADLGQSYCECPVPRGCKHMVAVLLAIAEEQGRSVHQLANARSELALMQAKAAIKARQQQPAAEAAELTEAQIMLLPQMTVEERYAFIVKSTAHLPAHLSGLHYANAVMQTFEPARQRLDADEWLWLQIHLYLYLLQHLVRKRTEEHSYYFTSRGVYTDQSVSNMMELLQRKISDAQASALSAERRAMAIGTAAFVRQCAVTEPKDLRHFVKIYFSLWRHWFGAGTNDVAVHREEIEALERTAAHPTDAEEAGTGTQAVSAFNLQIALALQYYYIGNDDDCWEALREAGRAGSFSSDFLYYFLHRISENSEWERLFTWLKEFSPFFKGRPHSDMREYTAYWDLLIPALPSAEPVFWDILADMLPYSQHIYEEKLYEHGKWKAWMDFHLSIASDPLDFKVSELAPIEKDAPELLLPFYHQAVERYVILKNRQSYKAAVKMLKRLAKLYKKLKRTDRWELFLEGFTMRYSRLRALQEELKKGKLTE</sequence>
<dbReference type="InterPro" id="IPR007527">
    <property type="entry name" value="Znf_SWIM"/>
</dbReference>
<dbReference type="Pfam" id="PF04434">
    <property type="entry name" value="SWIM"/>
    <property type="match status" value="1"/>
</dbReference>
<evidence type="ECO:0000256" key="1">
    <source>
        <dbReference type="PROSITE-ProRule" id="PRU00325"/>
    </source>
</evidence>
<evidence type="ECO:0000313" key="4">
    <source>
        <dbReference type="Proteomes" id="UP001597541"/>
    </source>
</evidence>
<proteinExistence type="predicted"/>
<accession>A0ABW5P9S2</accession>
<feature type="domain" description="SWIM-type" evidence="2">
    <location>
        <begin position="61"/>
        <end position="94"/>
    </location>
</feature>
<name>A0ABW5P9S2_9BACL</name>
<evidence type="ECO:0000313" key="3">
    <source>
        <dbReference type="EMBL" id="MFD2611233.1"/>
    </source>
</evidence>
<evidence type="ECO:0000259" key="2">
    <source>
        <dbReference type="PROSITE" id="PS50966"/>
    </source>
</evidence>
<organism evidence="3 4">
    <name type="scientific">Paenibacillus gansuensis</name>
    <dbReference type="NCBI Taxonomy" id="306542"/>
    <lineage>
        <taxon>Bacteria</taxon>
        <taxon>Bacillati</taxon>
        <taxon>Bacillota</taxon>
        <taxon>Bacilli</taxon>
        <taxon>Bacillales</taxon>
        <taxon>Paenibacillaceae</taxon>
        <taxon>Paenibacillus</taxon>
    </lineage>
</organism>
<dbReference type="PROSITE" id="PS50966">
    <property type="entry name" value="ZF_SWIM"/>
    <property type="match status" value="1"/>
</dbReference>
<comment type="caution">
    <text evidence="3">The sequence shown here is derived from an EMBL/GenBank/DDBJ whole genome shotgun (WGS) entry which is preliminary data.</text>
</comment>
<dbReference type="RefSeq" id="WP_377599662.1">
    <property type="nucleotide sequence ID" value="NZ_JBHUME010000002.1"/>
</dbReference>
<reference evidence="4" key="1">
    <citation type="journal article" date="2019" name="Int. J. Syst. Evol. Microbiol.">
        <title>The Global Catalogue of Microorganisms (GCM) 10K type strain sequencing project: providing services to taxonomists for standard genome sequencing and annotation.</title>
        <authorList>
            <consortium name="The Broad Institute Genomics Platform"/>
            <consortium name="The Broad Institute Genome Sequencing Center for Infectious Disease"/>
            <person name="Wu L."/>
            <person name="Ma J."/>
        </authorList>
    </citation>
    <scope>NUCLEOTIDE SEQUENCE [LARGE SCALE GENOMIC DNA]</scope>
    <source>
        <strain evidence="4">KCTC 3950</strain>
    </source>
</reference>
<gene>
    <name evidence="3" type="ORF">ACFSUF_02225</name>
</gene>
<dbReference type="EMBL" id="JBHUME010000002">
    <property type="protein sequence ID" value="MFD2611233.1"/>
    <property type="molecule type" value="Genomic_DNA"/>
</dbReference>
<keyword evidence="1" id="KW-0863">Zinc-finger</keyword>
<dbReference type="Proteomes" id="UP001597541">
    <property type="component" value="Unassembled WGS sequence"/>
</dbReference>
<keyword evidence="4" id="KW-1185">Reference proteome</keyword>
<keyword evidence="1" id="KW-0479">Metal-binding</keyword>
<protein>
    <submittedName>
        <fullName evidence="3">SWIM zinc finger domain-containing protein</fullName>
    </submittedName>
</protein>
<keyword evidence="1" id="KW-0862">Zinc</keyword>